<dbReference type="RefSeq" id="WP_345689988.1">
    <property type="nucleotide sequence ID" value="NZ_BAABIT010000001.1"/>
</dbReference>
<evidence type="ECO:0000313" key="2">
    <source>
        <dbReference type="EMBL" id="MFC5026417.1"/>
    </source>
</evidence>
<protein>
    <submittedName>
        <fullName evidence="2">Tape-measure protein</fullName>
    </submittedName>
</protein>
<feature type="transmembrane region" description="Helical" evidence="1">
    <location>
        <begin position="102"/>
        <end position="124"/>
    </location>
</feature>
<sequence length="423" mass="43026">MSAAAMAAPDPLAGVAGALASFRTQTRAAVQAVRSAVRGIGTAGGAVGRIKGGADAATSEVRQFRTRADGSSRSLAKAGTTAGRASVQVSGSRGRLRGAGSAAAALAGGAAGLISVSELLAAAGVTVTPLMAVLGGALTVAAGAMTAINVAMRANPLGFLVGLIVPVAAYLIELALSSETGQRIMSQVFQHVLKVFRTIWTFVGPVVRAYGTVVATYFKAVLAIVTGVVKGIGAAVDGIGRVSGAVSGATRAVTGIIRGAWDGLRNGVKPVLDWITGKIPEAFTRVKEATANTLRGIGDFIETGLQAIVGVMKAPLQGLIAFANWVIDGLNSLSFSILGKKFGVNIPKIPMLAEGGVVTPPHGSRPGAVLPLSSMDALRPAERSHRDTARREPRRVTLRAFHEPAGSSPYAIAEDLLFLARAA</sequence>
<evidence type="ECO:0000313" key="3">
    <source>
        <dbReference type="Proteomes" id="UP001595829"/>
    </source>
</evidence>
<proteinExistence type="predicted"/>
<evidence type="ECO:0000256" key="1">
    <source>
        <dbReference type="SAM" id="Phobius"/>
    </source>
</evidence>
<reference evidence="3" key="1">
    <citation type="journal article" date="2019" name="Int. J. Syst. Evol. Microbiol.">
        <title>The Global Catalogue of Microorganisms (GCM) 10K type strain sequencing project: providing services to taxonomists for standard genome sequencing and annotation.</title>
        <authorList>
            <consortium name="The Broad Institute Genomics Platform"/>
            <consortium name="The Broad Institute Genome Sequencing Center for Infectious Disease"/>
            <person name="Wu L."/>
            <person name="Ma J."/>
        </authorList>
    </citation>
    <scope>NUCLEOTIDE SEQUENCE [LARGE SCALE GENOMIC DNA]</scope>
    <source>
        <strain evidence="3">CGMCC 4.1648</strain>
    </source>
</reference>
<comment type="caution">
    <text evidence="2">The sequence shown here is derived from an EMBL/GenBank/DDBJ whole genome shotgun (WGS) entry which is preliminary data.</text>
</comment>
<dbReference type="Proteomes" id="UP001595829">
    <property type="component" value="Unassembled WGS sequence"/>
</dbReference>
<keyword evidence="1" id="KW-1133">Transmembrane helix</keyword>
<keyword evidence="1" id="KW-0472">Membrane</keyword>
<keyword evidence="3" id="KW-1185">Reference proteome</keyword>
<name>A0ABV9XMT8_9ACTN</name>
<dbReference type="EMBL" id="JBHSJD010000024">
    <property type="protein sequence ID" value="MFC5026417.1"/>
    <property type="molecule type" value="Genomic_DNA"/>
</dbReference>
<accession>A0ABV9XMT8</accession>
<gene>
    <name evidence="2" type="ORF">ACFPM3_30210</name>
</gene>
<feature type="transmembrane region" description="Helical" evidence="1">
    <location>
        <begin position="130"/>
        <end position="150"/>
    </location>
</feature>
<keyword evidence="1" id="KW-0812">Transmembrane</keyword>
<feature type="transmembrane region" description="Helical" evidence="1">
    <location>
        <begin position="157"/>
        <end position="176"/>
    </location>
</feature>
<organism evidence="2 3">
    <name type="scientific">Streptomyces coeruleoprunus</name>
    <dbReference type="NCBI Taxonomy" id="285563"/>
    <lineage>
        <taxon>Bacteria</taxon>
        <taxon>Bacillati</taxon>
        <taxon>Actinomycetota</taxon>
        <taxon>Actinomycetes</taxon>
        <taxon>Kitasatosporales</taxon>
        <taxon>Streptomycetaceae</taxon>
        <taxon>Streptomyces</taxon>
    </lineage>
</organism>